<sequence>ATKSGTKFHDVDASGTWEPNGADGMASTPDDEIGLEGWQVRVYADDGDEVLSLAESAAVPVATVITDGNGDYSVQLEPGHYIVVEVLQPDWSQTAPNEEVNLVDSTLSQYGYAITLTSGQIDSGNNFGNLLANAEGLTPGFWKSNAANAERRPDKFADGNGVPLAWVATGVVPSDPLSSVGFTEFQVLNGNDTTFEEALNAKGGMEYALMRHAAAAYLNAAHPEVSYPLTTTQIVDMVNAVLAEADPSEINALKNVLDEYNNGGGGLNQFGVPSEDLEAARITKSRVVGAETQSTSSTSSLEQSEPLVAASLLSTSSTSESDSEGLLSPEAVDASSPDTSGGLLLLLETAEADDTEGSSSSDWVDAESEEDGTDASEAAVDEAFAVL</sequence>
<feature type="compositionally biased region" description="Acidic residues" evidence="1">
    <location>
        <begin position="364"/>
        <end position="374"/>
    </location>
</feature>
<comment type="caution">
    <text evidence="2">The sequence shown here is derived from an EMBL/GenBank/DDBJ whole genome shotgun (WGS) entry which is preliminary data.</text>
</comment>
<gene>
    <name evidence="2" type="ORF">NG895_24135</name>
</gene>
<keyword evidence="3" id="KW-1185">Reference proteome</keyword>
<evidence type="ECO:0000313" key="2">
    <source>
        <dbReference type="EMBL" id="MCO6047000.1"/>
    </source>
</evidence>
<dbReference type="EMBL" id="JAMXLR010000083">
    <property type="protein sequence ID" value="MCO6047000.1"/>
    <property type="molecule type" value="Genomic_DNA"/>
</dbReference>
<feature type="non-terminal residue" evidence="2">
    <location>
        <position position="1"/>
    </location>
</feature>
<dbReference type="SUPFAM" id="SSF49478">
    <property type="entry name" value="Cna protein B-type domain"/>
    <property type="match status" value="1"/>
</dbReference>
<feature type="region of interest" description="Disordered" evidence="1">
    <location>
        <begin position="1"/>
        <end position="31"/>
    </location>
</feature>
<evidence type="ECO:0000256" key="1">
    <source>
        <dbReference type="SAM" id="MobiDB-lite"/>
    </source>
</evidence>
<dbReference type="InterPro" id="IPR013783">
    <property type="entry name" value="Ig-like_fold"/>
</dbReference>
<organism evidence="2 3">
    <name type="scientific">Aeoliella straminimaris</name>
    <dbReference type="NCBI Taxonomy" id="2954799"/>
    <lineage>
        <taxon>Bacteria</taxon>
        <taxon>Pseudomonadati</taxon>
        <taxon>Planctomycetota</taxon>
        <taxon>Planctomycetia</taxon>
        <taxon>Pirellulales</taxon>
        <taxon>Lacipirellulaceae</taxon>
        <taxon>Aeoliella</taxon>
    </lineage>
</organism>
<dbReference type="RefSeq" id="WP_425267257.1">
    <property type="nucleotide sequence ID" value="NZ_JAMXLR010000083.1"/>
</dbReference>
<protein>
    <recommendedName>
        <fullName evidence="4">SD-repeat containing protein B domain-containing protein</fullName>
    </recommendedName>
</protein>
<reference evidence="2" key="1">
    <citation type="submission" date="2022-06" db="EMBL/GenBank/DDBJ databases">
        <title>Aeoliella straminimaris, a novel planctomycete from sediments.</title>
        <authorList>
            <person name="Vitorino I.R."/>
            <person name="Lage O.M."/>
        </authorList>
    </citation>
    <scope>NUCLEOTIDE SEQUENCE</scope>
    <source>
        <strain evidence="2">ICT_H6.2</strain>
    </source>
</reference>
<dbReference type="AlphaFoldDB" id="A0A9X2FDJ4"/>
<accession>A0A9X2FDJ4</accession>
<evidence type="ECO:0008006" key="4">
    <source>
        <dbReference type="Google" id="ProtNLM"/>
    </source>
</evidence>
<dbReference type="Proteomes" id="UP001155241">
    <property type="component" value="Unassembled WGS sequence"/>
</dbReference>
<name>A0A9X2FDJ4_9BACT</name>
<evidence type="ECO:0000313" key="3">
    <source>
        <dbReference type="Proteomes" id="UP001155241"/>
    </source>
</evidence>
<dbReference type="Gene3D" id="2.60.40.10">
    <property type="entry name" value="Immunoglobulins"/>
    <property type="match status" value="1"/>
</dbReference>
<feature type="region of interest" description="Disordered" evidence="1">
    <location>
        <begin position="311"/>
        <end position="387"/>
    </location>
</feature>
<proteinExistence type="predicted"/>
<feature type="compositionally biased region" description="Low complexity" evidence="1">
    <location>
        <begin position="311"/>
        <end position="328"/>
    </location>
</feature>